<sequence>MGKRWLVLAAVVVAVSGCSSSPDRATAVPGDAVTADRAGRTRADLTLLTGATAIVVRSTDLHGDLFRAWSPDGRRVVPRATVDGDVLALSFDNADEARVELASDVTWSVHLDGGAKVQTVDLRTAKLESVDFGAGSDRIDLTLPTPTGTVPVRMTGGASAFDLHLPAGAQAQVRFSGGAGHAVIDGTSTSGLAGGTVLSTTDLDTAADHYAVDAVAGVAELTVDRT</sequence>
<evidence type="ECO:0000256" key="1">
    <source>
        <dbReference type="SAM" id="SignalP"/>
    </source>
</evidence>
<evidence type="ECO:0000313" key="3">
    <source>
        <dbReference type="Proteomes" id="UP000239494"/>
    </source>
</evidence>
<proteinExistence type="predicted"/>
<dbReference type="Proteomes" id="UP000239494">
    <property type="component" value="Unassembled WGS sequence"/>
</dbReference>
<dbReference type="OrthoDB" id="3292634at2"/>
<evidence type="ECO:0000313" key="2">
    <source>
        <dbReference type="EMBL" id="PRY42227.1"/>
    </source>
</evidence>
<dbReference type="AlphaFoldDB" id="A0A2T0T973"/>
<keyword evidence="1" id="KW-0732">Signal</keyword>
<dbReference type="EMBL" id="PVTF01000004">
    <property type="protein sequence ID" value="PRY42227.1"/>
    <property type="molecule type" value="Genomic_DNA"/>
</dbReference>
<evidence type="ECO:0008006" key="4">
    <source>
        <dbReference type="Google" id="ProtNLM"/>
    </source>
</evidence>
<accession>A0A2T0T973</accession>
<dbReference type="PROSITE" id="PS51257">
    <property type="entry name" value="PROKAR_LIPOPROTEIN"/>
    <property type="match status" value="1"/>
</dbReference>
<reference evidence="2 3" key="1">
    <citation type="submission" date="2018-03" db="EMBL/GenBank/DDBJ databases">
        <title>Genomic Encyclopedia of Archaeal and Bacterial Type Strains, Phase II (KMG-II): from individual species to whole genera.</title>
        <authorList>
            <person name="Goeker M."/>
        </authorList>
    </citation>
    <scope>NUCLEOTIDE SEQUENCE [LARGE SCALE GENOMIC DNA]</scope>
    <source>
        <strain evidence="2 3">DSM 44720</strain>
    </source>
</reference>
<organism evidence="2 3">
    <name type="scientific">Umezawaea tangerina</name>
    <dbReference type="NCBI Taxonomy" id="84725"/>
    <lineage>
        <taxon>Bacteria</taxon>
        <taxon>Bacillati</taxon>
        <taxon>Actinomycetota</taxon>
        <taxon>Actinomycetes</taxon>
        <taxon>Pseudonocardiales</taxon>
        <taxon>Pseudonocardiaceae</taxon>
        <taxon>Umezawaea</taxon>
    </lineage>
</organism>
<dbReference type="RefSeq" id="WP_146174764.1">
    <property type="nucleotide sequence ID" value="NZ_PVTF01000004.1"/>
</dbReference>
<protein>
    <recommendedName>
        <fullName evidence="4">Adhesin</fullName>
    </recommendedName>
</protein>
<keyword evidence="3" id="KW-1185">Reference proteome</keyword>
<name>A0A2T0T973_9PSEU</name>
<feature type="chain" id="PRO_5039059652" description="Adhesin" evidence="1">
    <location>
        <begin position="26"/>
        <end position="226"/>
    </location>
</feature>
<comment type="caution">
    <text evidence="2">The sequence shown here is derived from an EMBL/GenBank/DDBJ whole genome shotgun (WGS) entry which is preliminary data.</text>
</comment>
<feature type="signal peptide" evidence="1">
    <location>
        <begin position="1"/>
        <end position="25"/>
    </location>
</feature>
<gene>
    <name evidence="2" type="ORF">CLV43_10457</name>
</gene>